<reference evidence="1 2" key="1">
    <citation type="journal article" date="2018" name="Sci. Adv.">
        <title>Multi-heme cytochromes provide a pathway for survival in energy-limited environments.</title>
        <authorList>
            <person name="Deng X."/>
            <person name="Dohmae N."/>
            <person name="Nealson K.H."/>
            <person name="Hashimoto K."/>
            <person name="Okamoto A."/>
        </authorList>
    </citation>
    <scope>NUCLEOTIDE SEQUENCE [LARGE SCALE GENOMIC DNA]</scope>
    <source>
        <strain evidence="1 2">IS5</strain>
    </source>
</reference>
<name>A0A2Z6B1X7_9BACT</name>
<dbReference type="KEGG" id="dfl:DFE_2670"/>
<protein>
    <submittedName>
        <fullName evidence="1">Uncharacterized protein</fullName>
    </submittedName>
</protein>
<dbReference type="EMBL" id="AP017378">
    <property type="protein sequence ID" value="BBD09396.1"/>
    <property type="molecule type" value="Genomic_DNA"/>
</dbReference>
<proteinExistence type="predicted"/>
<evidence type="ECO:0000313" key="2">
    <source>
        <dbReference type="Proteomes" id="UP000269883"/>
    </source>
</evidence>
<organism evidence="1 2">
    <name type="scientific">Desulfovibrio ferrophilus</name>
    <dbReference type="NCBI Taxonomy" id="241368"/>
    <lineage>
        <taxon>Bacteria</taxon>
        <taxon>Pseudomonadati</taxon>
        <taxon>Thermodesulfobacteriota</taxon>
        <taxon>Desulfovibrionia</taxon>
        <taxon>Desulfovibrionales</taxon>
        <taxon>Desulfovibrionaceae</taxon>
        <taxon>Desulfovibrio</taxon>
    </lineage>
</organism>
<dbReference type="AlphaFoldDB" id="A0A2Z6B1X7"/>
<evidence type="ECO:0000313" key="1">
    <source>
        <dbReference type="EMBL" id="BBD09396.1"/>
    </source>
</evidence>
<gene>
    <name evidence="1" type="ORF">DFE_2670</name>
</gene>
<keyword evidence="2" id="KW-1185">Reference proteome</keyword>
<sequence length="193" mass="23384">MTNIYYNCYGFILNQYYRGPLRKLYISCHWPIYYALNYGKISINAKTQYKKIFTYYNDEFKKEDDSFSIHISSDLDTPENLINHYYRYLGYEGDTINWEAFDDNVTGIEFTESKYTYYIHDQLPKLKKRDLEIYISILFTAICSRHSRYDIIGTDLIVAFHKQHENKINKIIKKYITSRQISPYYESHPWGYY</sequence>
<accession>A0A2Z6B1X7</accession>
<dbReference type="Proteomes" id="UP000269883">
    <property type="component" value="Chromosome"/>
</dbReference>